<organism evidence="2 3">
    <name type="scientific">Adiantum capillus-veneris</name>
    <name type="common">Maidenhair fern</name>
    <dbReference type="NCBI Taxonomy" id="13818"/>
    <lineage>
        <taxon>Eukaryota</taxon>
        <taxon>Viridiplantae</taxon>
        <taxon>Streptophyta</taxon>
        <taxon>Embryophyta</taxon>
        <taxon>Tracheophyta</taxon>
        <taxon>Polypodiopsida</taxon>
        <taxon>Polypodiidae</taxon>
        <taxon>Polypodiales</taxon>
        <taxon>Pteridineae</taxon>
        <taxon>Pteridaceae</taxon>
        <taxon>Vittarioideae</taxon>
        <taxon>Adiantum</taxon>
    </lineage>
</organism>
<feature type="region of interest" description="Disordered" evidence="1">
    <location>
        <begin position="1"/>
        <end position="26"/>
    </location>
</feature>
<feature type="compositionally biased region" description="Basic and acidic residues" evidence="1">
    <location>
        <begin position="12"/>
        <end position="26"/>
    </location>
</feature>
<feature type="non-terminal residue" evidence="2">
    <location>
        <position position="1"/>
    </location>
</feature>
<name>A0A9D4UKU6_ADICA</name>
<reference evidence="2" key="1">
    <citation type="submission" date="2021-01" db="EMBL/GenBank/DDBJ databases">
        <title>Adiantum capillus-veneris genome.</title>
        <authorList>
            <person name="Fang Y."/>
            <person name="Liao Q."/>
        </authorList>
    </citation>
    <scope>NUCLEOTIDE SEQUENCE</scope>
    <source>
        <strain evidence="2">H3</strain>
        <tissue evidence="2">Leaf</tissue>
    </source>
</reference>
<dbReference type="Proteomes" id="UP000886520">
    <property type="component" value="Chromosome 15"/>
</dbReference>
<dbReference type="AlphaFoldDB" id="A0A9D4UKU6"/>
<comment type="caution">
    <text evidence="2">The sequence shown here is derived from an EMBL/GenBank/DDBJ whole genome shotgun (WGS) entry which is preliminary data.</text>
</comment>
<gene>
    <name evidence="2" type="ORF">GOP47_0016055</name>
</gene>
<protein>
    <submittedName>
        <fullName evidence="2">Uncharacterized protein</fullName>
    </submittedName>
</protein>
<evidence type="ECO:0000313" key="2">
    <source>
        <dbReference type="EMBL" id="KAI5069754.1"/>
    </source>
</evidence>
<evidence type="ECO:0000256" key="1">
    <source>
        <dbReference type="SAM" id="MobiDB-lite"/>
    </source>
</evidence>
<evidence type="ECO:0000313" key="3">
    <source>
        <dbReference type="Proteomes" id="UP000886520"/>
    </source>
</evidence>
<proteinExistence type="predicted"/>
<accession>A0A9D4UKU6</accession>
<keyword evidence="3" id="KW-1185">Reference proteome</keyword>
<dbReference type="EMBL" id="JABFUD020000015">
    <property type="protein sequence ID" value="KAI5069754.1"/>
    <property type="molecule type" value="Genomic_DNA"/>
</dbReference>
<sequence length="110" mass="12433">EEESFNVVGNYPERERERERERESLSRENMLLRAEDSVECPSNCSVRACVSCSVLRAQHQYFLYSRSLISSSEAGKYALFIPGFAMHKLARLHGACAISPHMAAKDNHGI</sequence>